<keyword evidence="2" id="KW-0675">Receptor</keyword>
<keyword evidence="1" id="KW-0812">Transmembrane</keyword>
<gene>
    <name evidence="2" type="ORF">G2W53_006977</name>
</gene>
<evidence type="ECO:0000313" key="3">
    <source>
        <dbReference type="Proteomes" id="UP000634136"/>
    </source>
</evidence>
<keyword evidence="1" id="KW-0472">Membrane</keyword>
<name>A0A834X5Z6_9FABA</name>
<dbReference type="GO" id="GO:0016301">
    <property type="term" value="F:kinase activity"/>
    <property type="evidence" value="ECO:0007669"/>
    <property type="project" value="UniProtKB-KW"/>
</dbReference>
<keyword evidence="2" id="KW-0418">Kinase</keyword>
<evidence type="ECO:0000256" key="1">
    <source>
        <dbReference type="SAM" id="Phobius"/>
    </source>
</evidence>
<comment type="caution">
    <text evidence="2">The sequence shown here is derived from an EMBL/GenBank/DDBJ whole genome shotgun (WGS) entry which is preliminary data.</text>
</comment>
<reference evidence="2" key="1">
    <citation type="submission" date="2020-09" db="EMBL/GenBank/DDBJ databases">
        <title>Genome-Enabled Discovery of Anthraquinone Biosynthesis in Senna tora.</title>
        <authorList>
            <person name="Kang S.-H."/>
            <person name="Pandey R.P."/>
            <person name="Lee C.-M."/>
            <person name="Sim J.-S."/>
            <person name="Jeong J.-T."/>
            <person name="Choi B.-S."/>
            <person name="Jung M."/>
            <person name="Ginzburg D."/>
            <person name="Zhao K."/>
            <person name="Won S.Y."/>
            <person name="Oh T.-J."/>
            <person name="Yu Y."/>
            <person name="Kim N.-H."/>
            <person name="Lee O.R."/>
            <person name="Lee T.-H."/>
            <person name="Bashyal P."/>
            <person name="Kim T.-S."/>
            <person name="Lee W.-H."/>
            <person name="Kawkins C."/>
            <person name="Kim C.-K."/>
            <person name="Kim J.S."/>
            <person name="Ahn B.O."/>
            <person name="Rhee S.Y."/>
            <person name="Sohng J.K."/>
        </authorList>
    </citation>
    <scope>NUCLEOTIDE SEQUENCE</scope>
    <source>
        <tissue evidence="2">Leaf</tissue>
    </source>
</reference>
<proteinExistence type="predicted"/>
<evidence type="ECO:0000313" key="2">
    <source>
        <dbReference type="EMBL" id="KAF7838495.1"/>
    </source>
</evidence>
<accession>A0A834X5Z6</accession>
<dbReference type="EMBL" id="JAAIUW010000003">
    <property type="protein sequence ID" value="KAF7838495.1"/>
    <property type="molecule type" value="Genomic_DNA"/>
</dbReference>
<feature type="transmembrane region" description="Helical" evidence="1">
    <location>
        <begin position="45"/>
        <end position="67"/>
    </location>
</feature>
<feature type="transmembrane region" description="Helical" evidence="1">
    <location>
        <begin position="138"/>
        <end position="160"/>
    </location>
</feature>
<keyword evidence="1" id="KW-1133">Transmembrane helix</keyword>
<protein>
    <submittedName>
        <fullName evidence="2">Putative receptor-like protein kinase</fullName>
    </submittedName>
</protein>
<keyword evidence="3" id="KW-1185">Reference proteome</keyword>
<dbReference type="AlphaFoldDB" id="A0A834X5Z6"/>
<keyword evidence="2" id="KW-0808">Transferase</keyword>
<dbReference type="Proteomes" id="UP000634136">
    <property type="component" value="Unassembled WGS sequence"/>
</dbReference>
<organism evidence="2 3">
    <name type="scientific">Senna tora</name>
    <dbReference type="NCBI Taxonomy" id="362788"/>
    <lineage>
        <taxon>Eukaryota</taxon>
        <taxon>Viridiplantae</taxon>
        <taxon>Streptophyta</taxon>
        <taxon>Embryophyta</taxon>
        <taxon>Tracheophyta</taxon>
        <taxon>Spermatophyta</taxon>
        <taxon>Magnoliopsida</taxon>
        <taxon>eudicotyledons</taxon>
        <taxon>Gunneridae</taxon>
        <taxon>Pentapetalae</taxon>
        <taxon>rosids</taxon>
        <taxon>fabids</taxon>
        <taxon>Fabales</taxon>
        <taxon>Fabaceae</taxon>
        <taxon>Caesalpinioideae</taxon>
        <taxon>Cassia clade</taxon>
        <taxon>Senna</taxon>
    </lineage>
</organism>
<sequence length="282" mass="31229">MPNLPSSLGSRYPKLPFTAVLTWVFSGFALDSPKSETLATKFSSNSMFVVFTSLWMMLFPLFIATFVPSPNVPKNTFPKPPIPITILSSKLFVASKSSQKGKNLPNNPKPTPAATFKAMVVELGPMYFPLTEKNPSKLLAPLLIFITSSPLRIALGTIILPCSIQCVVVRSYVWSSNVDSRVRGRINLNSVDESKRFLLGEVIQKDIMISLDTKNGRGSEVGGTEPEALRLIESTEVRISSSVDRREVESRSDLKFLLSTSTVWSEDPQSMRVRVRVKEGKD</sequence>